<accession>A0A820QZH8</accession>
<comment type="caution">
    <text evidence="2">The sequence shown here is derived from an EMBL/GenBank/DDBJ whole genome shotgun (WGS) entry which is preliminary data.</text>
</comment>
<feature type="compositionally biased region" description="Polar residues" evidence="1">
    <location>
        <begin position="77"/>
        <end position="110"/>
    </location>
</feature>
<evidence type="ECO:0000313" key="3">
    <source>
        <dbReference type="Proteomes" id="UP000663868"/>
    </source>
</evidence>
<feature type="compositionally biased region" description="Basic and acidic residues" evidence="1">
    <location>
        <begin position="111"/>
        <end position="121"/>
    </location>
</feature>
<proteinExistence type="predicted"/>
<dbReference type="Proteomes" id="UP000663868">
    <property type="component" value="Unassembled WGS sequence"/>
</dbReference>
<evidence type="ECO:0000313" key="2">
    <source>
        <dbReference type="EMBL" id="CAF4428777.1"/>
    </source>
</evidence>
<dbReference type="AlphaFoldDB" id="A0A820QZH8"/>
<feature type="non-terminal residue" evidence="2">
    <location>
        <position position="121"/>
    </location>
</feature>
<organism evidence="2 3">
    <name type="scientific">Adineta steineri</name>
    <dbReference type="NCBI Taxonomy" id="433720"/>
    <lineage>
        <taxon>Eukaryota</taxon>
        <taxon>Metazoa</taxon>
        <taxon>Spiralia</taxon>
        <taxon>Gnathifera</taxon>
        <taxon>Rotifera</taxon>
        <taxon>Eurotatoria</taxon>
        <taxon>Bdelloidea</taxon>
        <taxon>Adinetida</taxon>
        <taxon>Adinetidae</taxon>
        <taxon>Adineta</taxon>
    </lineage>
</organism>
<evidence type="ECO:0000256" key="1">
    <source>
        <dbReference type="SAM" id="MobiDB-lite"/>
    </source>
</evidence>
<protein>
    <submittedName>
        <fullName evidence="2">Uncharacterized protein</fullName>
    </submittedName>
</protein>
<reference evidence="2" key="1">
    <citation type="submission" date="2021-02" db="EMBL/GenBank/DDBJ databases">
        <authorList>
            <person name="Nowell W R."/>
        </authorList>
    </citation>
    <scope>NUCLEOTIDE SEQUENCE</scope>
</reference>
<gene>
    <name evidence="2" type="ORF">KXQ929_LOCUS52654</name>
</gene>
<sequence length="121" mass="13897">MCEQWSILEQIKNSNGKDHIFGLVYGIKDKNIRRKLGYRTGDHKSSSKIKQKFRKISKQKYGSNMLLNKEAKFDSNRGWTTGSPSNQASIQRQQSFLKSKQFSPLSNTNSDTDKSIKLHSI</sequence>
<dbReference type="EMBL" id="CAJOBB010028268">
    <property type="protein sequence ID" value="CAF4428777.1"/>
    <property type="molecule type" value="Genomic_DNA"/>
</dbReference>
<name>A0A820QZH8_9BILA</name>
<feature type="region of interest" description="Disordered" evidence="1">
    <location>
        <begin position="75"/>
        <end position="121"/>
    </location>
</feature>